<feature type="domain" description="RNA polymerase sigma-70" evidence="6">
    <location>
        <begin position="58"/>
        <end position="71"/>
    </location>
</feature>
<dbReference type="SUPFAM" id="SSF88946">
    <property type="entry name" value="Sigma2 domain of RNA polymerase sigma factors"/>
    <property type="match status" value="1"/>
</dbReference>
<dbReference type="PANTHER" id="PTHR30385">
    <property type="entry name" value="SIGMA FACTOR F FLAGELLAR"/>
    <property type="match status" value="1"/>
</dbReference>
<dbReference type="SUPFAM" id="SSF88659">
    <property type="entry name" value="Sigma3 and sigma4 domains of RNA polymerase sigma factors"/>
    <property type="match status" value="2"/>
</dbReference>
<dbReference type="Pfam" id="PF04539">
    <property type="entry name" value="Sigma70_r3"/>
    <property type="match status" value="1"/>
</dbReference>
<keyword evidence="4 5" id="KW-0804">Transcription</keyword>
<keyword evidence="2 5" id="KW-0731">Sigma factor</keyword>
<dbReference type="PRINTS" id="PR00046">
    <property type="entry name" value="SIGMA70FCT"/>
</dbReference>
<dbReference type="InterPro" id="IPR007627">
    <property type="entry name" value="RNA_pol_sigma70_r2"/>
</dbReference>
<dbReference type="Pfam" id="PF04545">
    <property type="entry name" value="Sigma70_r4"/>
    <property type="match status" value="1"/>
</dbReference>
<dbReference type="EMBL" id="RHLQ01000040">
    <property type="protein sequence ID" value="RNC97738.1"/>
    <property type="molecule type" value="Genomic_DNA"/>
</dbReference>
<dbReference type="InterPro" id="IPR013324">
    <property type="entry name" value="RNA_pol_sigma_r3/r4-like"/>
</dbReference>
<evidence type="ECO:0000256" key="2">
    <source>
        <dbReference type="ARBA" id="ARBA00023082"/>
    </source>
</evidence>
<dbReference type="GO" id="GO:0016987">
    <property type="term" value="F:sigma factor activity"/>
    <property type="evidence" value="ECO:0007669"/>
    <property type="project" value="UniProtKB-KW"/>
</dbReference>
<organism evidence="8 9">
    <name type="scientific">Lysinibacillus halotolerans</name>
    <dbReference type="NCBI Taxonomy" id="1368476"/>
    <lineage>
        <taxon>Bacteria</taxon>
        <taxon>Bacillati</taxon>
        <taxon>Bacillota</taxon>
        <taxon>Bacilli</taxon>
        <taxon>Bacillales</taxon>
        <taxon>Bacillaceae</taxon>
        <taxon>Lysinibacillus</taxon>
    </lineage>
</organism>
<dbReference type="InterPro" id="IPR000943">
    <property type="entry name" value="RNA_pol_sigma70"/>
</dbReference>
<dbReference type="RefSeq" id="WP_122972934.1">
    <property type="nucleotide sequence ID" value="NZ_RHLQ01000040.1"/>
</dbReference>
<dbReference type="Gene3D" id="1.20.120.1810">
    <property type="match status" value="1"/>
</dbReference>
<dbReference type="AlphaFoldDB" id="A0A3M8H5Q8"/>
<dbReference type="NCBIfam" id="TIGR02980">
    <property type="entry name" value="SigBFG"/>
    <property type="match status" value="1"/>
</dbReference>
<dbReference type="GO" id="GO:0003677">
    <property type="term" value="F:DNA binding"/>
    <property type="evidence" value="ECO:0007669"/>
    <property type="project" value="UniProtKB-KW"/>
</dbReference>
<dbReference type="PROSITE" id="PS00716">
    <property type="entry name" value="SIGMA70_2"/>
    <property type="match status" value="1"/>
</dbReference>
<keyword evidence="1 5" id="KW-0805">Transcription regulation</keyword>
<feature type="domain" description="RNA polymerase sigma-70" evidence="7">
    <location>
        <begin position="223"/>
        <end position="249"/>
    </location>
</feature>
<reference evidence="8 9" key="1">
    <citation type="journal article" date="2014" name="Int. J. Syst. Evol. Microbiol.">
        <title>Lysinibacillus halotolerans sp. nov., isolated from saline-alkaline soil.</title>
        <authorList>
            <person name="Kong D."/>
            <person name="Wang Y."/>
            <person name="Zhao B."/>
            <person name="Li Y."/>
            <person name="Song J."/>
            <person name="Zhai Y."/>
            <person name="Zhang C."/>
            <person name="Wang H."/>
            <person name="Chen X."/>
            <person name="Zhao B."/>
            <person name="Ruan Z."/>
        </authorList>
    </citation>
    <scope>NUCLEOTIDE SEQUENCE [LARGE SCALE GENOMIC DNA]</scope>
    <source>
        <strain evidence="8 9">MCCC 1A12703</strain>
    </source>
</reference>
<dbReference type="Pfam" id="PF04542">
    <property type="entry name" value="Sigma70_r2"/>
    <property type="match status" value="1"/>
</dbReference>
<evidence type="ECO:0000256" key="3">
    <source>
        <dbReference type="ARBA" id="ARBA00023125"/>
    </source>
</evidence>
<dbReference type="Gene3D" id="1.10.10.10">
    <property type="entry name" value="Winged helix-like DNA-binding domain superfamily/Winged helix DNA-binding domain"/>
    <property type="match status" value="2"/>
</dbReference>
<evidence type="ECO:0000259" key="6">
    <source>
        <dbReference type="PROSITE" id="PS00715"/>
    </source>
</evidence>
<dbReference type="NCBIfam" id="TIGR02937">
    <property type="entry name" value="sigma70-ECF"/>
    <property type="match status" value="1"/>
</dbReference>
<comment type="similarity">
    <text evidence="5">Belongs to the sigma-70 factor family.</text>
</comment>
<dbReference type="CDD" id="cd06171">
    <property type="entry name" value="Sigma70_r4"/>
    <property type="match status" value="1"/>
</dbReference>
<dbReference type="InterPro" id="IPR013325">
    <property type="entry name" value="RNA_pol_sigma_r2"/>
</dbReference>
<evidence type="ECO:0000259" key="7">
    <source>
        <dbReference type="PROSITE" id="PS00716"/>
    </source>
</evidence>
<evidence type="ECO:0000256" key="4">
    <source>
        <dbReference type="ARBA" id="ARBA00023163"/>
    </source>
</evidence>
<evidence type="ECO:0000313" key="8">
    <source>
        <dbReference type="EMBL" id="RNC97738.1"/>
    </source>
</evidence>
<dbReference type="PANTHER" id="PTHR30385:SF4">
    <property type="entry name" value="RNA POLYMERASE SIGMA-E FACTOR"/>
    <property type="match status" value="1"/>
</dbReference>
<proteinExistence type="inferred from homology"/>
<dbReference type="InterPro" id="IPR014284">
    <property type="entry name" value="RNA_pol_sigma-70_dom"/>
</dbReference>
<dbReference type="InterPro" id="IPR007624">
    <property type="entry name" value="RNA_pol_sigma70_r3"/>
</dbReference>
<dbReference type="PROSITE" id="PS00715">
    <property type="entry name" value="SIGMA70_1"/>
    <property type="match status" value="1"/>
</dbReference>
<evidence type="ECO:0000256" key="5">
    <source>
        <dbReference type="RuleBase" id="RU362124"/>
    </source>
</evidence>
<dbReference type="NCBIfam" id="TIGR02941">
    <property type="entry name" value="Sigma_B"/>
    <property type="match status" value="1"/>
</dbReference>
<accession>A0A3M8H5Q8</accession>
<name>A0A3M8H5Q8_9BACI</name>
<gene>
    <name evidence="8" type="primary">sigB</name>
    <name evidence="8" type="ORF">EC501_14030</name>
</gene>
<keyword evidence="9" id="KW-1185">Reference proteome</keyword>
<dbReference type="Proteomes" id="UP000279909">
    <property type="component" value="Unassembled WGS sequence"/>
</dbReference>
<comment type="function">
    <text evidence="5">Sigma factors are initiation factors that promote the attachment of RNA polymerase to specific initiation sites and are then released.</text>
</comment>
<dbReference type="InterPro" id="IPR036388">
    <property type="entry name" value="WH-like_DNA-bd_sf"/>
</dbReference>
<dbReference type="InterPro" id="IPR007630">
    <property type="entry name" value="RNA_pol_sigma70_r4"/>
</dbReference>
<evidence type="ECO:0000256" key="1">
    <source>
        <dbReference type="ARBA" id="ARBA00023015"/>
    </source>
</evidence>
<dbReference type="InterPro" id="IPR014288">
    <property type="entry name" value="RNA_pol_sigma-B"/>
</dbReference>
<dbReference type="OrthoDB" id="9809557at2"/>
<sequence>MTKQSPHYQTSNDKILRWIEQYQLSKDNASLNNLVIHYKNFVESIAKKYAYGKPNYEDIVQVGMLGLLGAIQRFDRSFGRSFEAFAVPTIVGEIKRYLRDKTWDVHVPRRIKELGPKIKVAVEHLTSKLQKSPSIEEIATYLEVEEEDILEAMEMSSSYQALSMDYSIEADSDGSAVTLQDIIGKEDEGFERANQRIVVGEAMEVLDNREKEILKLTYFEELSQKETGEMLGISQMHVSRIQRKAIKKLQEAITVGNGS</sequence>
<dbReference type="GO" id="GO:0006352">
    <property type="term" value="P:DNA-templated transcription initiation"/>
    <property type="evidence" value="ECO:0007669"/>
    <property type="project" value="InterPro"/>
</dbReference>
<evidence type="ECO:0000313" key="9">
    <source>
        <dbReference type="Proteomes" id="UP000279909"/>
    </source>
</evidence>
<protein>
    <recommendedName>
        <fullName evidence="5">RNA polymerase sigma factor</fullName>
    </recommendedName>
</protein>
<comment type="caution">
    <text evidence="8">The sequence shown here is derived from an EMBL/GenBank/DDBJ whole genome shotgun (WGS) entry which is preliminary data.</text>
</comment>
<keyword evidence="3 5" id="KW-0238">DNA-binding</keyword>
<dbReference type="InterPro" id="IPR014322">
    <property type="entry name" value="RNA_pol_sigma-B/F/G"/>
</dbReference>